<protein>
    <submittedName>
        <fullName evidence="2">GNAT family N-acetyltransferase</fullName>
    </submittedName>
</protein>
<dbReference type="InterPro" id="IPR000182">
    <property type="entry name" value="GNAT_dom"/>
</dbReference>
<dbReference type="PANTHER" id="PTHR43415">
    <property type="entry name" value="SPERMIDINE N(1)-ACETYLTRANSFERASE"/>
    <property type="match status" value="1"/>
</dbReference>
<dbReference type="Gene3D" id="3.40.630.30">
    <property type="match status" value="1"/>
</dbReference>
<evidence type="ECO:0000259" key="1">
    <source>
        <dbReference type="PROSITE" id="PS51186"/>
    </source>
</evidence>
<sequence>MLLQPALRDDIPAICAIESLYPAYITVQPAEQHLAALDDPNLAYLVARDADGSVAGYVIMAGRRSLHHIIELRRIAVGNPSQRLGRPMLLEAMRLAFRKYGAHRLWLDVAEDNERAHALYRSAGFQKEGVLREAHYHDGNYSSLVLMSMLEQEYKEQEGKEQT</sequence>
<dbReference type="PROSITE" id="PS51186">
    <property type="entry name" value="GNAT"/>
    <property type="match status" value="1"/>
</dbReference>
<evidence type="ECO:0000313" key="3">
    <source>
        <dbReference type="Proteomes" id="UP000321820"/>
    </source>
</evidence>
<dbReference type="CDD" id="cd04301">
    <property type="entry name" value="NAT_SF"/>
    <property type="match status" value="1"/>
</dbReference>
<dbReference type="EMBL" id="CP042806">
    <property type="protein sequence ID" value="QEE29520.1"/>
    <property type="molecule type" value="Genomic_DNA"/>
</dbReference>
<organism evidence="2 3">
    <name type="scientific">Terriglobus albidus</name>
    <dbReference type="NCBI Taxonomy" id="1592106"/>
    <lineage>
        <taxon>Bacteria</taxon>
        <taxon>Pseudomonadati</taxon>
        <taxon>Acidobacteriota</taxon>
        <taxon>Terriglobia</taxon>
        <taxon>Terriglobales</taxon>
        <taxon>Acidobacteriaceae</taxon>
        <taxon>Terriglobus</taxon>
    </lineage>
</organism>
<dbReference type="GO" id="GO:0016747">
    <property type="term" value="F:acyltransferase activity, transferring groups other than amino-acyl groups"/>
    <property type="evidence" value="ECO:0007669"/>
    <property type="project" value="InterPro"/>
</dbReference>
<dbReference type="AlphaFoldDB" id="A0A5B9EFF5"/>
<dbReference type="Pfam" id="PF00583">
    <property type="entry name" value="Acetyltransf_1"/>
    <property type="match status" value="1"/>
</dbReference>
<dbReference type="InterPro" id="IPR016181">
    <property type="entry name" value="Acyl_CoA_acyltransferase"/>
</dbReference>
<dbReference type="KEGG" id="talb:FTW19_16870"/>
<name>A0A5B9EFF5_9BACT</name>
<evidence type="ECO:0000313" key="2">
    <source>
        <dbReference type="EMBL" id="QEE29520.1"/>
    </source>
</evidence>
<proteinExistence type="predicted"/>
<dbReference type="Proteomes" id="UP000321820">
    <property type="component" value="Chromosome"/>
</dbReference>
<reference evidence="2 3" key="1">
    <citation type="submission" date="2019-08" db="EMBL/GenBank/DDBJ databases">
        <title>Complete genome sequence of Terriglobus albidus strain ORNL.</title>
        <authorList>
            <person name="Podar M."/>
        </authorList>
    </citation>
    <scope>NUCLEOTIDE SEQUENCE [LARGE SCALE GENOMIC DNA]</scope>
    <source>
        <strain evidence="2 3">ORNL</strain>
    </source>
</reference>
<gene>
    <name evidence="2" type="ORF">FTW19_16870</name>
</gene>
<dbReference type="SUPFAM" id="SSF55729">
    <property type="entry name" value="Acyl-CoA N-acyltransferases (Nat)"/>
    <property type="match status" value="1"/>
</dbReference>
<dbReference type="PANTHER" id="PTHR43415:SF3">
    <property type="entry name" value="GNAT-FAMILY ACETYLTRANSFERASE"/>
    <property type="match status" value="1"/>
</dbReference>
<keyword evidence="2" id="KW-0808">Transferase</keyword>
<feature type="domain" description="N-acetyltransferase" evidence="1">
    <location>
        <begin position="1"/>
        <end position="152"/>
    </location>
</feature>
<keyword evidence="3" id="KW-1185">Reference proteome</keyword>
<accession>A0A5B9EFF5</accession>
<dbReference type="OrthoDB" id="9795206at2"/>
<dbReference type="RefSeq" id="WP_147648712.1">
    <property type="nucleotide sequence ID" value="NZ_CP042806.1"/>
</dbReference>